<reference evidence="5" key="1">
    <citation type="submission" date="2020-10" db="EMBL/GenBank/DDBJ databases">
        <authorList>
            <person name="Gilroy R."/>
        </authorList>
    </citation>
    <scope>NUCLEOTIDE SEQUENCE</scope>
    <source>
        <strain evidence="5">CHK136-897</strain>
    </source>
</reference>
<proteinExistence type="inferred from homology"/>
<name>A0A9D1MSN9_9PROT</name>
<comment type="similarity">
    <text evidence="1">Belongs to the peptidase S51 family.</text>
</comment>
<dbReference type="Pfam" id="PF03575">
    <property type="entry name" value="Peptidase_S51"/>
    <property type="match status" value="1"/>
</dbReference>
<dbReference type="EMBL" id="DVNO01000029">
    <property type="protein sequence ID" value="HIU65610.1"/>
    <property type="molecule type" value="Genomic_DNA"/>
</dbReference>
<dbReference type="AlphaFoldDB" id="A0A9D1MSN9"/>
<accession>A0A9D1MSN9</accession>
<organism evidence="5 6">
    <name type="scientific">Candidatus Enterousia avicola</name>
    <dbReference type="NCBI Taxonomy" id="2840787"/>
    <lineage>
        <taxon>Bacteria</taxon>
        <taxon>Pseudomonadati</taxon>
        <taxon>Pseudomonadota</taxon>
        <taxon>Alphaproteobacteria</taxon>
        <taxon>Candidatus Enterousia</taxon>
    </lineage>
</organism>
<dbReference type="Proteomes" id="UP000824142">
    <property type="component" value="Unassembled WGS sequence"/>
</dbReference>
<dbReference type="InterPro" id="IPR029062">
    <property type="entry name" value="Class_I_gatase-like"/>
</dbReference>
<evidence type="ECO:0000313" key="6">
    <source>
        <dbReference type="Proteomes" id="UP000824142"/>
    </source>
</evidence>
<protein>
    <submittedName>
        <fullName evidence="5">Type 1 glutamine amidotransferase-like domain-containing protein</fullName>
    </submittedName>
</protein>
<dbReference type="Gene3D" id="3.40.50.880">
    <property type="match status" value="1"/>
</dbReference>
<evidence type="ECO:0000256" key="2">
    <source>
        <dbReference type="ARBA" id="ARBA00022670"/>
    </source>
</evidence>
<evidence type="ECO:0000256" key="4">
    <source>
        <dbReference type="ARBA" id="ARBA00022825"/>
    </source>
</evidence>
<evidence type="ECO:0000256" key="1">
    <source>
        <dbReference type="ARBA" id="ARBA00006534"/>
    </source>
</evidence>
<keyword evidence="4" id="KW-0720">Serine protease</keyword>
<sequence length="239" mass="26596">MKLILCGGGWAEKTVVPNKIFESLIEPHKPILYIPQARDRDPAGYITCKTWLLGEFKDIKHGEIDTVESLSEVSHKNLSDYAAIFIGGGNTFKLLKELKESGAFNKIQEHINNNGLVYGCSAGAIIFGKDINACLYADPNLVELKDTSSFNSAFGFSLAAHYTNKNAERTQLATDFLTEYSHKEPVIALPEEDSLYINGDTVEVIGTRPYYVFNQGNRTQFEPNVKYKTDEFIGTVKAV</sequence>
<keyword evidence="2" id="KW-0645">Protease</keyword>
<dbReference type="PANTHER" id="PTHR20842">
    <property type="entry name" value="PROTEASE S51 ALPHA-ASPARTYL DIPEPTIDASE"/>
    <property type="match status" value="1"/>
</dbReference>
<keyword evidence="5" id="KW-0315">Glutamine amidotransferase</keyword>
<dbReference type="InterPro" id="IPR005320">
    <property type="entry name" value="Peptidase_S51"/>
</dbReference>
<dbReference type="SUPFAM" id="SSF52317">
    <property type="entry name" value="Class I glutamine amidotransferase-like"/>
    <property type="match status" value="1"/>
</dbReference>
<dbReference type="GO" id="GO:0008236">
    <property type="term" value="F:serine-type peptidase activity"/>
    <property type="evidence" value="ECO:0007669"/>
    <property type="project" value="UniProtKB-KW"/>
</dbReference>
<keyword evidence="3" id="KW-0378">Hydrolase</keyword>
<evidence type="ECO:0000256" key="3">
    <source>
        <dbReference type="ARBA" id="ARBA00022801"/>
    </source>
</evidence>
<evidence type="ECO:0000313" key="5">
    <source>
        <dbReference type="EMBL" id="HIU65610.1"/>
    </source>
</evidence>
<reference evidence="5" key="2">
    <citation type="journal article" date="2021" name="PeerJ">
        <title>Extensive microbial diversity within the chicken gut microbiome revealed by metagenomics and culture.</title>
        <authorList>
            <person name="Gilroy R."/>
            <person name="Ravi A."/>
            <person name="Getino M."/>
            <person name="Pursley I."/>
            <person name="Horton D.L."/>
            <person name="Alikhan N.F."/>
            <person name="Baker D."/>
            <person name="Gharbi K."/>
            <person name="Hall N."/>
            <person name="Watson M."/>
            <person name="Adriaenssens E.M."/>
            <person name="Foster-Nyarko E."/>
            <person name="Jarju S."/>
            <person name="Secka A."/>
            <person name="Antonio M."/>
            <person name="Oren A."/>
            <person name="Chaudhuri R.R."/>
            <person name="La Ragione R."/>
            <person name="Hildebrand F."/>
            <person name="Pallen M.J."/>
        </authorList>
    </citation>
    <scope>NUCLEOTIDE SEQUENCE</scope>
    <source>
        <strain evidence="5">CHK136-897</strain>
    </source>
</reference>
<dbReference type="GO" id="GO:0006508">
    <property type="term" value="P:proteolysis"/>
    <property type="evidence" value="ECO:0007669"/>
    <property type="project" value="UniProtKB-KW"/>
</dbReference>
<gene>
    <name evidence="5" type="ORF">IAC63_03140</name>
</gene>
<comment type="caution">
    <text evidence="5">The sequence shown here is derived from an EMBL/GenBank/DDBJ whole genome shotgun (WGS) entry which is preliminary data.</text>
</comment>
<dbReference type="PANTHER" id="PTHR20842:SF0">
    <property type="entry name" value="ALPHA-ASPARTYL DIPEPTIDASE"/>
    <property type="match status" value="1"/>
</dbReference>